<dbReference type="Gene3D" id="2.60.120.650">
    <property type="entry name" value="Cupin"/>
    <property type="match status" value="1"/>
</dbReference>
<dbReference type="InterPro" id="IPR003347">
    <property type="entry name" value="JmjC_dom"/>
</dbReference>
<dbReference type="InterPro" id="IPR041667">
    <property type="entry name" value="Cupin_8"/>
</dbReference>
<dbReference type="PROSITE" id="PS51184">
    <property type="entry name" value="JMJC"/>
    <property type="match status" value="1"/>
</dbReference>
<dbReference type="AlphaFoldDB" id="A0A1Y5EQ77"/>
<organism evidence="2 3">
    <name type="scientific">Colwellia psychrerythraea</name>
    <name type="common">Vibrio psychroerythus</name>
    <dbReference type="NCBI Taxonomy" id="28229"/>
    <lineage>
        <taxon>Bacteria</taxon>
        <taxon>Pseudomonadati</taxon>
        <taxon>Pseudomonadota</taxon>
        <taxon>Gammaproteobacteria</taxon>
        <taxon>Alteromonadales</taxon>
        <taxon>Colwelliaceae</taxon>
        <taxon>Colwellia</taxon>
    </lineage>
</organism>
<evidence type="ECO:0000313" key="3">
    <source>
        <dbReference type="Proteomes" id="UP000243053"/>
    </source>
</evidence>
<gene>
    <name evidence="2" type="ORF">A9Q75_00620</name>
</gene>
<dbReference type="SUPFAM" id="SSF51197">
    <property type="entry name" value="Clavaminate synthase-like"/>
    <property type="match status" value="1"/>
</dbReference>
<dbReference type="EMBL" id="MAAF01000007">
    <property type="protein sequence ID" value="OUR84883.1"/>
    <property type="molecule type" value="Genomic_DNA"/>
</dbReference>
<comment type="caution">
    <text evidence="2">The sequence shown here is derived from an EMBL/GenBank/DDBJ whole genome shotgun (WGS) entry which is preliminary data.</text>
</comment>
<proteinExistence type="predicted"/>
<reference evidence="3" key="1">
    <citation type="journal article" date="2017" name="Proc. Natl. Acad. Sci. U.S.A.">
        <title>Simulation of Deepwater Horizon oil plume reveals substrate specialization within a complex community of hydrocarbon degraders.</title>
        <authorList>
            <person name="Hu P."/>
            <person name="Dubinsky E.A."/>
            <person name="Probst A.J."/>
            <person name="Wang J."/>
            <person name="Sieber C.M.K."/>
            <person name="Tom L.M."/>
            <person name="Gardinali P."/>
            <person name="Banfield J.F."/>
            <person name="Atlas R.M."/>
            <person name="Andersen G.L."/>
        </authorList>
    </citation>
    <scope>NUCLEOTIDE SEQUENCE [LARGE SCALE GENOMIC DNA]</scope>
</reference>
<protein>
    <recommendedName>
        <fullName evidence="1">JmjC domain-containing protein</fullName>
    </recommendedName>
</protein>
<dbReference type="PANTHER" id="PTHR12461">
    <property type="entry name" value="HYPOXIA-INDUCIBLE FACTOR 1 ALPHA INHIBITOR-RELATED"/>
    <property type="match status" value="1"/>
</dbReference>
<dbReference type="PANTHER" id="PTHR12461:SF105">
    <property type="entry name" value="HYPOXIA-INDUCIBLE FACTOR 1-ALPHA INHIBITOR"/>
    <property type="match status" value="1"/>
</dbReference>
<accession>A0A1Y5EQ77</accession>
<evidence type="ECO:0000313" key="2">
    <source>
        <dbReference type="EMBL" id="OUR84883.1"/>
    </source>
</evidence>
<dbReference type="Pfam" id="PF13621">
    <property type="entry name" value="Cupin_8"/>
    <property type="match status" value="1"/>
</dbReference>
<name>A0A1Y5EQ77_COLPS</name>
<sequence length="335" mass="37953">MLGPLKRVASVEGISACDVPSFIIESKHPLILKGFIKDWPIVKKGQESETALQSYLLKYASGQDLVVGCGSPDIDGRIFYNEALTALNCKAYKMPLADLFGQINKHQGDTPPPLYYMGTTSVEAYFPNLRQENNIHIAGKSSAMNMWMGNQSTIPAHYDVPNNIACNIYGKRRFTLFPPEQIANLYIGPLDFTPAGQSISLVDFKKPDFIKYPKFKQALAHAQVAELEAGDALFLPSMWWHHVEGLAHFNLLATFWWSSTDHLTDESGNALLYAVMALRNLPDDKKDIWFNLFKHYIFEATPLDHIPEHAKGMLNPQDEKALRKFKDYLIKRLRY</sequence>
<evidence type="ECO:0000259" key="1">
    <source>
        <dbReference type="PROSITE" id="PS51184"/>
    </source>
</evidence>
<dbReference type="SMART" id="SM00558">
    <property type="entry name" value="JmjC"/>
    <property type="match status" value="1"/>
</dbReference>
<dbReference type="Proteomes" id="UP000243053">
    <property type="component" value="Unassembled WGS sequence"/>
</dbReference>
<feature type="domain" description="JmjC" evidence="1">
    <location>
        <begin position="111"/>
        <end position="274"/>
    </location>
</feature>